<dbReference type="GO" id="GO:0006623">
    <property type="term" value="P:protein targeting to vacuole"/>
    <property type="evidence" value="ECO:0007669"/>
    <property type="project" value="TreeGrafter"/>
</dbReference>
<dbReference type="RefSeq" id="XP_035113891.2">
    <property type="nucleotide sequence ID" value="XM_035258000.2"/>
</dbReference>
<dbReference type="GO" id="GO:0005886">
    <property type="term" value="C:plasma membrane"/>
    <property type="evidence" value="ECO:0007669"/>
    <property type="project" value="Ensembl"/>
</dbReference>
<dbReference type="Proteomes" id="UP000008225">
    <property type="component" value="Chromosome 9"/>
</dbReference>
<keyword evidence="5 8" id="KW-0653">Protein transport</keyword>
<dbReference type="GO" id="GO:0030496">
    <property type="term" value="C:midbody"/>
    <property type="evidence" value="ECO:0007669"/>
    <property type="project" value="Ensembl"/>
</dbReference>
<evidence type="ECO:0000256" key="4">
    <source>
        <dbReference type="ARBA" id="ARBA00022753"/>
    </source>
</evidence>
<accession>A0A8I3VYH0</accession>
<dbReference type="InterPro" id="IPR009851">
    <property type="entry name" value="Mod_r"/>
</dbReference>
<dbReference type="CTD" id="79720"/>
<dbReference type="PANTHER" id="PTHR13678">
    <property type="entry name" value="VACUOLAR PROTEIN SORTING-ASSOCIATED PROTEIN 37"/>
    <property type="match status" value="1"/>
</dbReference>
<dbReference type="PROSITE" id="PS51314">
    <property type="entry name" value="VPS37_C"/>
    <property type="match status" value="1"/>
</dbReference>
<organism evidence="11 12">
    <name type="scientific">Callithrix jacchus</name>
    <name type="common">White-tufted-ear marmoset</name>
    <name type="synonym">Simia Jacchus</name>
    <dbReference type="NCBI Taxonomy" id="9483"/>
    <lineage>
        <taxon>Eukaryota</taxon>
        <taxon>Metazoa</taxon>
        <taxon>Chordata</taxon>
        <taxon>Craniata</taxon>
        <taxon>Vertebrata</taxon>
        <taxon>Euteleostomi</taxon>
        <taxon>Mammalia</taxon>
        <taxon>Eutheria</taxon>
        <taxon>Euarchontoglires</taxon>
        <taxon>Primates</taxon>
        <taxon>Haplorrhini</taxon>
        <taxon>Platyrrhini</taxon>
        <taxon>Cebidae</taxon>
        <taxon>Callitrichinae</taxon>
        <taxon>Callithrix</taxon>
        <taxon>Callithrix</taxon>
    </lineage>
</organism>
<comment type="subcellular location">
    <subcellularLocation>
        <location evidence="1">Late endosome membrane</location>
        <topology evidence="1">Peripheral membrane protein</topology>
    </subcellularLocation>
</comment>
<dbReference type="GO" id="GO:0016236">
    <property type="term" value="P:macroautophagy"/>
    <property type="evidence" value="ECO:0007669"/>
    <property type="project" value="UniProtKB-ARBA"/>
</dbReference>
<dbReference type="GO" id="GO:0000813">
    <property type="term" value="C:ESCRT I complex"/>
    <property type="evidence" value="ECO:0007669"/>
    <property type="project" value="Ensembl"/>
</dbReference>
<evidence type="ECO:0000313" key="11">
    <source>
        <dbReference type="Ensembl" id="ENSCJAP00000079180.1"/>
    </source>
</evidence>
<sequence>MARNLYLSYQEEGSSSKNRLGGVVENIKGKNEMPGVGLKKSGLKRNGDTHWVRNQVLLKQCGRRRQRRLSCGSGSRSRTQNVQLNKEMTLASNRSLAEGNLLYQPQLDTLKAHLTQKYQELQVLFEAYQIKKTKLDRQSSSASLETLLALLQAEGAKIEEDTENMAEKFLDGELPLDSFIDVYQSKRKLAHMRRVKIEKLQEMVLKGQRLPQALAPLPPRLPEQASTAPLPYPAPEASGPPAVAPRRIPPPPPSVSAVRLATPFTAAMASGQAVPYPGLQCPPLPPRVGLPTQQGFSAQFVSPYPPALPQRPPPRLPPHQPGFILQ</sequence>
<dbReference type="GO" id="GO:0048306">
    <property type="term" value="F:calcium-dependent protein binding"/>
    <property type="evidence" value="ECO:0007669"/>
    <property type="project" value="Ensembl"/>
</dbReference>
<dbReference type="OrthoDB" id="10004364at2759"/>
<dbReference type="AlphaFoldDB" id="A0A8I3VYH0"/>
<keyword evidence="6" id="KW-0472">Membrane</keyword>
<protein>
    <submittedName>
        <fullName evidence="11">VPS37B subunit of ESCRT-I</fullName>
    </submittedName>
</protein>
<evidence type="ECO:0000256" key="6">
    <source>
        <dbReference type="ARBA" id="ARBA00023136"/>
    </source>
</evidence>
<dbReference type="PANTHER" id="PTHR13678:SF9">
    <property type="entry name" value="VACUOLAR PROTEIN SORTING-ASSOCIATED PROTEIN 37B"/>
    <property type="match status" value="1"/>
</dbReference>
<proteinExistence type="inferred from homology"/>
<reference evidence="11 12" key="1">
    <citation type="submission" date="2009-03" db="EMBL/GenBank/DDBJ databases">
        <authorList>
            <person name="Warren W."/>
            <person name="Ye L."/>
            <person name="Minx P."/>
            <person name="Worley K."/>
            <person name="Gibbs R."/>
            <person name="Wilson R.K."/>
        </authorList>
    </citation>
    <scope>NUCLEOTIDE SEQUENCE [LARGE SCALE GENOMIC DNA]</scope>
</reference>
<evidence type="ECO:0000256" key="7">
    <source>
        <dbReference type="ARBA" id="ARBA00025010"/>
    </source>
</evidence>
<feature type="domain" description="VPS37 C-terminal" evidence="10">
    <location>
        <begin position="125"/>
        <end position="214"/>
    </location>
</feature>
<evidence type="ECO:0000259" key="10">
    <source>
        <dbReference type="PROSITE" id="PS51314"/>
    </source>
</evidence>
<evidence type="ECO:0000256" key="9">
    <source>
        <dbReference type="SAM" id="MobiDB-lite"/>
    </source>
</evidence>
<evidence type="ECO:0000256" key="2">
    <source>
        <dbReference type="ARBA" id="ARBA00007617"/>
    </source>
</evidence>
<dbReference type="GO" id="GO:0039702">
    <property type="term" value="P:viral budding via host ESCRT complex"/>
    <property type="evidence" value="ECO:0007669"/>
    <property type="project" value="UniProtKB-ARBA"/>
</dbReference>
<dbReference type="GeneID" id="100409163"/>
<gene>
    <name evidence="11" type="primary">VPS37B</name>
</gene>
<feature type="region of interest" description="Disordered" evidence="9">
    <location>
        <begin position="215"/>
        <end position="242"/>
    </location>
</feature>
<comment type="function">
    <text evidence="7">Component of the ESCRT-I complex, a regulator of vesicular trafficking process. Required for the sorting of endocytic ubiquitinated cargos into multivesicular bodies. May be involved in cell growth and differentiation.</text>
</comment>
<evidence type="ECO:0000313" key="12">
    <source>
        <dbReference type="Proteomes" id="UP000008225"/>
    </source>
</evidence>
<keyword evidence="3 8" id="KW-0813">Transport</keyword>
<dbReference type="GeneTree" id="ENSGT00950000183012"/>
<feature type="compositionally biased region" description="Polar residues" evidence="9">
    <location>
        <begin position="291"/>
        <end position="300"/>
    </location>
</feature>
<evidence type="ECO:0000256" key="5">
    <source>
        <dbReference type="ARBA" id="ARBA00022927"/>
    </source>
</evidence>
<dbReference type="GO" id="GO:0043162">
    <property type="term" value="P:ubiquitin-dependent protein catabolic process via the multivesicular body sorting pathway"/>
    <property type="evidence" value="ECO:0007669"/>
    <property type="project" value="TreeGrafter"/>
</dbReference>
<dbReference type="Gene3D" id="1.10.287.660">
    <property type="entry name" value="Helix hairpin bin"/>
    <property type="match status" value="1"/>
</dbReference>
<keyword evidence="4" id="KW-0967">Endosome</keyword>
<feature type="region of interest" description="Disordered" evidence="9">
    <location>
        <begin position="285"/>
        <end position="326"/>
    </location>
</feature>
<dbReference type="GO" id="GO:0019076">
    <property type="term" value="P:viral release from host cell"/>
    <property type="evidence" value="ECO:0007669"/>
    <property type="project" value="Ensembl"/>
</dbReference>
<evidence type="ECO:0000256" key="8">
    <source>
        <dbReference type="PROSITE-ProRule" id="PRU00646"/>
    </source>
</evidence>
<keyword evidence="12" id="KW-1185">Reference proteome</keyword>
<dbReference type="GO" id="GO:0031902">
    <property type="term" value="C:late endosome membrane"/>
    <property type="evidence" value="ECO:0007669"/>
    <property type="project" value="UniProtKB-SubCell"/>
</dbReference>
<dbReference type="KEGG" id="cjc:100409163"/>
<dbReference type="Pfam" id="PF07200">
    <property type="entry name" value="Mod_r"/>
    <property type="match status" value="1"/>
</dbReference>
<comment type="similarity">
    <text evidence="2">Belongs to the VPS37 family.</text>
</comment>
<feature type="compositionally biased region" description="Pro residues" evidence="9">
    <location>
        <begin position="303"/>
        <end position="320"/>
    </location>
</feature>
<dbReference type="GO" id="GO:0036258">
    <property type="term" value="P:multivesicular body assembly"/>
    <property type="evidence" value="ECO:0007669"/>
    <property type="project" value="UniProtKB-ARBA"/>
</dbReference>
<evidence type="ECO:0000256" key="3">
    <source>
        <dbReference type="ARBA" id="ARBA00022448"/>
    </source>
</evidence>
<reference evidence="11" key="2">
    <citation type="submission" date="2025-08" db="UniProtKB">
        <authorList>
            <consortium name="Ensembl"/>
        </authorList>
    </citation>
    <scope>IDENTIFICATION</scope>
</reference>
<reference evidence="11" key="3">
    <citation type="submission" date="2025-09" db="UniProtKB">
        <authorList>
            <consortium name="Ensembl"/>
        </authorList>
    </citation>
    <scope>IDENTIFICATION</scope>
</reference>
<name>A0A8I3VYH0_CALJA</name>
<evidence type="ECO:0000256" key="1">
    <source>
        <dbReference type="ARBA" id="ARBA00004633"/>
    </source>
</evidence>
<dbReference type="GO" id="GO:0006612">
    <property type="term" value="P:protein targeting to membrane"/>
    <property type="evidence" value="ECO:0007669"/>
    <property type="project" value="TreeGrafter"/>
</dbReference>
<dbReference type="Ensembl" id="ENSCJAT00000127010.1">
    <property type="protein sequence ID" value="ENSCJAP00000079180.1"/>
    <property type="gene ID" value="ENSCJAG00000043040.3"/>
</dbReference>
<dbReference type="GO" id="GO:1903774">
    <property type="term" value="P:positive regulation of viral budding via host ESCRT complex"/>
    <property type="evidence" value="ECO:0007669"/>
    <property type="project" value="Ensembl"/>
</dbReference>
<dbReference type="InterPro" id="IPR029012">
    <property type="entry name" value="Helix_hairpin_bin_sf"/>
</dbReference>
<dbReference type="FunFam" id="1.10.287.660:FF:000003">
    <property type="entry name" value="vacuolar protein sorting-associated protein 37B"/>
    <property type="match status" value="1"/>
</dbReference>